<evidence type="ECO:0000256" key="1">
    <source>
        <dbReference type="SAM" id="SignalP"/>
    </source>
</evidence>
<reference evidence="3 4" key="1">
    <citation type="submission" date="2020-07" db="EMBL/GenBank/DDBJ databases">
        <title>Novel species isolated from subtropical streams in China.</title>
        <authorList>
            <person name="Lu H."/>
        </authorList>
    </citation>
    <scope>NUCLEOTIDE SEQUENCE [LARGE SCALE GENOMIC DNA]</scope>
    <source>
        <strain evidence="3 4">FT3S</strain>
    </source>
</reference>
<dbReference type="GO" id="GO:0008233">
    <property type="term" value="F:peptidase activity"/>
    <property type="evidence" value="ECO:0007669"/>
    <property type="project" value="InterPro"/>
</dbReference>
<feature type="domain" description="Peptidase C39" evidence="2">
    <location>
        <begin position="51"/>
        <end position="181"/>
    </location>
</feature>
<dbReference type="CDD" id="cd02423">
    <property type="entry name" value="Peptidase_C39G"/>
    <property type="match status" value="1"/>
</dbReference>
<feature type="signal peptide" evidence="1">
    <location>
        <begin position="1"/>
        <end position="21"/>
    </location>
</feature>
<dbReference type="GO" id="GO:0005524">
    <property type="term" value="F:ATP binding"/>
    <property type="evidence" value="ECO:0007669"/>
    <property type="project" value="InterPro"/>
</dbReference>
<dbReference type="PROSITE" id="PS50990">
    <property type="entry name" value="PEPTIDASE_C39"/>
    <property type="match status" value="1"/>
</dbReference>
<gene>
    <name evidence="3" type="ORF">H3H36_25245</name>
</gene>
<dbReference type="InterPro" id="IPR005074">
    <property type="entry name" value="Peptidase_C39"/>
</dbReference>
<dbReference type="AlphaFoldDB" id="A0A7W2EMJ3"/>
<keyword evidence="4" id="KW-1185">Reference proteome</keyword>
<keyword evidence="1" id="KW-0732">Signal</keyword>
<dbReference type="Proteomes" id="UP000566711">
    <property type="component" value="Unassembled WGS sequence"/>
</dbReference>
<dbReference type="EMBL" id="JACEZS010000038">
    <property type="protein sequence ID" value="MBA5608653.1"/>
    <property type="molecule type" value="Genomic_DNA"/>
</dbReference>
<organism evidence="3 4">
    <name type="scientific">Rugamonas fusca</name>
    <dbReference type="NCBI Taxonomy" id="2758568"/>
    <lineage>
        <taxon>Bacteria</taxon>
        <taxon>Pseudomonadati</taxon>
        <taxon>Pseudomonadota</taxon>
        <taxon>Betaproteobacteria</taxon>
        <taxon>Burkholderiales</taxon>
        <taxon>Oxalobacteraceae</taxon>
        <taxon>Telluria group</taxon>
        <taxon>Rugamonas</taxon>
    </lineage>
</organism>
<evidence type="ECO:0000259" key="2">
    <source>
        <dbReference type="PROSITE" id="PS50990"/>
    </source>
</evidence>
<evidence type="ECO:0000313" key="4">
    <source>
        <dbReference type="Proteomes" id="UP000566711"/>
    </source>
</evidence>
<dbReference type="Pfam" id="PF03412">
    <property type="entry name" value="Peptidase_C39"/>
    <property type="match status" value="1"/>
</dbReference>
<accession>A0A7W2EMJ3</accession>
<protein>
    <submittedName>
        <fullName evidence="3">C39 family peptidase</fullName>
    </submittedName>
</protein>
<dbReference type="GO" id="GO:0006508">
    <property type="term" value="P:proteolysis"/>
    <property type="evidence" value="ECO:0007669"/>
    <property type="project" value="InterPro"/>
</dbReference>
<feature type="chain" id="PRO_5030641604" evidence="1">
    <location>
        <begin position="22"/>
        <end position="227"/>
    </location>
</feature>
<sequence>MKRAALSLLVLAALCGRTVRAAGLELPAGGGFFVAPVTSLSAMRFQSTVHQQYDFSCGSAAVATLLSYHYGFAVDEQQVFAAMFAHGDQAKIRREGFSLLDMKRYLAQHGFTADGYELPLAKLVQARYPAIVLVSDHGYQHFVVVKGVADGRVLLGDPAVGTRAMSEAAFEAIWRNRLLFVIHGWRGTARFNAAADWRAAPRAPLADAFDSRGLADVTLPKNGAGNF</sequence>
<proteinExistence type="predicted"/>
<evidence type="ECO:0000313" key="3">
    <source>
        <dbReference type="EMBL" id="MBA5608653.1"/>
    </source>
</evidence>
<dbReference type="RefSeq" id="WP_182220809.1">
    <property type="nucleotide sequence ID" value="NZ_JACEZS010000038.1"/>
</dbReference>
<dbReference type="Gene3D" id="3.90.70.10">
    <property type="entry name" value="Cysteine proteinases"/>
    <property type="match status" value="1"/>
</dbReference>
<dbReference type="GO" id="GO:0016020">
    <property type="term" value="C:membrane"/>
    <property type="evidence" value="ECO:0007669"/>
    <property type="project" value="InterPro"/>
</dbReference>
<name>A0A7W2EMJ3_9BURK</name>
<comment type="caution">
    <text evidence="3">The sequence shown here is derived from an EMBL/GenBank/DDBJ whole genome shotgun (WGS) entry which is preliminary data.</text>
</comment>